<feature type="region of interest" description="Disordered" evidence="6">
    <location>
        <begin position="90"/>
        <end position="165"/>
    </location>
</feature>
<evidence type="ECO:0000256" key="4">
    <source>
        <dbReference type="ARBA" id="ARBA00022776"/>
    </source>
</evidence>
<evidence type="ECO:0000313" key="9">
    <source>
        <dbReference type="EMBL" id="TGZ80112.1"/>
    </source>
</evidence>
<dbReference type="Gene3D" id="1.25.10.10">
    <property type="entry name" value="Leucine-rich Repeat Variant"/>
    <property type="match status" value="3"/>
</dbReference>
<dbReference type="InterPro" id="IPR024990">
    <property type="entry name" value="Apc1"/>
</dbReference>
<comment type="similarity">
    <text evidence="1">Belongs to the APC1 family.</text>
</comment>
<dbReference type="PANTHER" id="PTHR12827:SF3">
    <property type="entry name" value="ANAPHASE-PROMOTING COMPLEX SUBUNIT 1"/>
    <property type="match status" value="1"/>
</dbReference>
<dbReference type="Pfam" id="PF21282">
    <property type="entry name" value="APC1_3rd"/>
    <property type="match status" value="1"/>
</dbReference>
<evidence type="ECO:0000256" key="3">
    <source>
        <dbReference type="ARBA" id="ARBA00022737"/>
    </source>
</evidence>
<evidence type="ECO:0000256" key="1">
    <source>
        <dbReference type="ARBA" id="ARBA00010547"/>
    </source>
</evidence>
<name>A0A4S2MU75_9PEZI</name>
<keyword evidence="10" id="KW-1185">Reference proteome</keyword>
<dbReference type="GO" id="GO:0060090">
    <property type="term" value="F:molecular adaptor activity"/>
    <property type="evidence" value="ECO:0007669"/>
    <property type="project" value="TreeGrafter"/>
</dbReference>
<dbReference type="OrthoDB" id="26401at2759"/>
<dbReference type="Proteomes" id="UP000298138">
    <property type="component" value="Unassembled WGS sequence"/>
</dbReference>
<keyword evidence="3" id="KW-0677">Repeat</keyword>
<dbReference type="GO" id="GO:0005680">
    <property type="term" value="C:anaphase-promoting complex"/>
    <property type="evidence" value="ECO:0007669"/>
    <property type="project" value="InterPro"/>
</dbReference>
<evidence type="ECO:0000256" key="6">
    <source>
        <dbReference type="SAM" id="MobiDB-lite"/>
    </source>
</evidence>
<feature type="region of interest" description="Disordered" evidence="6">
    <location>
        <begin position="332"/>
        <end position="382"/>
    </location>
</feature>
<feature type="domain" description="Anaphase-promoting complex subunit 1 N-terminal" evidence="7">
    <location>
        <begin position="30"/>
        <end position="233"/>
    </location>
</feature>
<feature type="domain" description="Anaphase-promoting complex subunit 1 beta-sandwich" evidence="8">
    <location>
        <begin position="1742"/>
        <end position="1821"/>
    </location>
</feature>
<keyword evidence="4" id="KW-0498">Mitosis</keyword>
<dbReference type="InterPro" id="IPR011989">
    <property type="entry name" value="ARM-like"/>
</dbReference>
<feature type="domain" description="Anaphase-promoting complex subunit 1 N-terminal" evidence="7">
    <location>
        <begin position="246"/>
        <end position="769"/>
    </location>
</feature>
<evidence type="ECO:0000256" key="5">
    <source>
        <dbReference type="ARBA" id="ARBA00023306"/>
    </source>
</evidence>
<evidence type="ECO:0000256" key="2">
    <source>
        <dbReference type="ARBA" id="ARBA00022618"/>
    </source>
</evidence>
<dbReference type="EMBL" id="ML220126">
    <property type="protein sequence ID" value="TGZ80112.1"/>
    <property type="molecule type" value="Genomic_DNA"/>
</dbReference>
<dbReference type="InterPro" id="IPR049255">
    <property type="entry name" value="Apc1_N"/>
</dbReference>
<proteinExistence type="inferred from homology"/>
<sequence>MSRVSSLGLHTPSALPYCITEKLLPDPPTADQYTWTTGLPHEELLVTGSTVIWSQGGVIRRVFRYNVEKEPVVQALLTWFPSETQLDLVTGKENDDDDADRAGYISGGSDGNKRKPEWEDDAQAKKRMSKWTGKSKTYSQLGGGGKIRNTPGKSTPRQSTKAGSATNMEIDTELPDRPFGRARALVVFLKSQGFVYFLSGTMHILHLPFEIQGAMPAPCGLVLQRKIPPPQPPPSVLNAFSLRPPIITKDTPRLFTLTDPLSEVGLVMNTSNAPCTENLLYISPSSELSSVEAEPERSGRSSSIPEVIFAVTHNPDQQQITVWQVRYIPQDPAASKSRRVPSSGTASRRRSSFGPGTGASTPVAGGGSGSKSIAQSKKAGRDSLVPSEAASFVSLDDDFDTGRRRSSRRVSSMVARADLSINHDAGQRFSEMAGSIGAAFGAPPPPPNSMAIDEQPVDELLNELNMGGLGLGLDDFGAYDGEGLRQEMLMHKIESFPWPSSDSVTIGPESSSRAFTIPAPPSVDAAAAARKESGGRSFALFIINRTEYTMLELTFRIQIHSSGPTGYARRSSTRYGGASAMGYTPVLTQTTKRNDVQDAIIIQDGTVQKALILTDDSKFELYSPWGGNMGIVLPLTLSRWNPNMVGEDGSRRGSRKKGFAKTLSTTPDTYQRLSYSEPGGRVTVVDGDDVSHRISIKLSPRDVAVKACLETLRVVLGAYSGSAVGEGVFTLWMLVSRWLLVTAAPDAGLSKDSKGTAPTDEWKAFTVTIFLLAMPHLPEIKPRSRRQSAFVKSHSAMAQREWEDLISHEGDWGSSPEYLHSSAWGWLEEEEEERVAKKLESPRKNHGNQDSENIPSNRFIVDCVSDARNFLRSPWADDIQTEFYDRTDNEEKLQKTGLPVALVALHLLREEWKLDIAMENHMRRLCPILRQIASWLGWDTWAEHYMLENVDMFGWAYNDACITTKDVPEEPFQPPDIFTWLTDCLKGVSPPPFMTLQDIIDPSDSTLQRSQASHRGRNPFSPPPPPAAATTQSPIFSKLTPRTRIITSLYMILATPTMTDVDVVERMVELRMTVASLQRLPEGVGIPIREAIAKCQEEPPTKWSVAALEIVARKDLKLLVDPGRARKERGTKWQSAPTHEAMRDVHTITGSTWDSEQISAFDHMAEHDRQSVARLLFKDDRRLFEAGKLLQPNRPSAAKCIPEPQWSEVETFDHYKEIASQAATRALAIPPGRGMFNFSARIPLLTERFPISGFNLSTIIKPSGTTVSTDKSSFTEEKICWAFFHSGVSAALSISRDAKEIDTSWIVFNRPSNDLTNRHAGFLLGLGLNGHLRNIAKWHAFNYLTPKHTMTSIGLLLGLSASYYGTMDTIVTKLLSVHVTRLLPVGSAELNLSNLTQTAGIMGVGLLYAHTQHRRMSEIMLSEMEYVEVSDPHVPTDNLRDEGYRLSAGFALGFINLGSGNDMRGLHDMHLVERLLALAVGSKKVSIVHVLDRATAGATIALALIYMKTNDEGLAKKVDVPETVHLLDNVRPDLFLLRTVAANLIMWDSIRGTFEWIRSRLRPFHRERYKLNTVRALDSEDLPLYNIIAGLCMSIGLRYAGSHDTGLKDVLIHYMDEFIRLSSLPAVNHDQLLTRTTLRQCVSTVALSTAMVMSGTGDIPTFRRLRRLHARLETTPYGSHMAAHLAIGTLFIGNGSFTFGTSSTAIAALLAAFYPLWPSSPLDNRAHLQALRHLWVLAVENRCLIPRDVDTFRPTSIPITITLKSGEELKRIAPCLLPDLSTIATVTTTSPQHWTVVLDLANSPAHREAFSKSQSLFVAKRSAHASQSTVFQATLQALEEREENMAPLEWLVGLPAFDGLERSEKALLVGKEVGMGECVDERMELEKGLKEGRDKARLRGVQMVTVARKGEEGGCEQGIWLGEEVREGLRAEVWVRGGG</sequence>
<keyword evidence="2" id="KW-0132">Cell division</keyword>
<dbReference type="InterPro" id="IPR048971">
    <property type="entry name" value="Apc1_3rd"/>
</dbReference>
<feature type="region of interest" description="Disordered" evidence="6">
    <location>
        <begin position="1005"/>
        <end position="1034"/>
    </location>
</feature>
<dbReference type="GO" id="GO:0051301">
    <property type="term" value="P:cell division"/>
    <property type="evidence" value="ECO:0007669"/>
    <property type="project" value="UniProtKB-KW"/>
</dbReference>
<evidence type="ECO:0000313" key="10">
    <source>
        <dbReference type="Proteomes" id="UP000298138"/>
    </source>
</evidence>
<feature type="compositionally biased region" description="Polar residues" evidence="6">
    <location>
        <begin position="151"/>
        <end position="165"/>
    </location>
</feature>
<dbReference type="Pfam" id="PF12859">
    <property type="entry name" value="ANAPC1"/>
    <property type="match status" value="2"/>
</dbReference>
<reference evidence="9 10" key="1">
    <citation type="submission" date="2019-04" db="EMBL/GenBank/DDBJ databases">
        <title>Comparative genomics and transcriptomics to analyze fruiting body development in filamentous ascomycetes.</title>
        <authorList>
            <consortium name="DOE Joint Genome Institute"/>
            <person name="Lutkenhaus R."/>
            <person name="Traeger S."/>
            <person name="Breuer J."/>
            <person name="Kuo A."/>
            <person name="Lipzen A."/>
            <person name="Pangilinan J."/>
            <person name="Dilworth D."/>
            <person name="Sandor L."/>
            <person name="Poggeler S."/>
            <person name="Barry K."/>
            <person name="Grigoriev I.V."/>
            <person name="Nowrousian M."/>
        </authorList>
    </citation>
    <scope>NUCLEOTIDE SEQUENCE [LARGE SCALE GENOMIC DNA]</scope>
    <source>
        <strain evidence="9 10">CBS 389.68</strain>
    </source>
</reference>
<dbReference type="GO" id="GO:0031145">
    <property type="term" value="P:anaphase-promoting complex-dependent catabolic process"/>
    <property type="evidence" value="ECO:0007669"/>
    <property type="project" value="TreeGrafter"/>
</dbReference>
<keyword evidence="5" id="KW-0131">Cell cycle</keyword>
<dbReference type="PANTHER" id="PTHR12827">
    <property type="entry name" value="MEIOTIC CHECKPOINT REGULATOR TSG24 FAMILY MEMBER"/>
    <property type="match status" value="1"/>
</dbReference>
<organism evidence="9 10">
    <name type="scientific">Ascodesmis nigricans</name>
    <dbReference type="NCBI Taxonomy" id="341454"/>
    <lineage>
        <taxon>Eukaryota</taxon>
        <taxon>Fungi</taxon>
        <taxon>Dikarya</taxon>
        <taxon>Ascomycota</taxon>
        <taxon>Pezizomycotina</taxon>
        <taxon>Pezizomycetes</taxon>
        <taxon>Pezizales</taxon>
        <taxon>Ascodesmidaceae</taxon>
        <taxon>Ascodesmis</taxon>
    </lineage>
</organism>
<dbReference type="STRING" id="341454.A0A4S2MU75"/>
<protein>
    <submittedName>
        <fullName evidence="9">Uncharacterized protein</fullName>
    </submittedName>
</protein>
<dbReference type="InParanoid" id="A0A4S2MU75"/>
<accession>A0A4S2MU75</accession>
<dbReference type="GO" id="GO:0070979">
    <property type="term" value="P:protein K11-linked ubiquitination"/>
    <property type="evidence" value="ECO:0007669"/>
    <property type="project" value="TreeGrafter"/>
</dbReference>
<evidence type="ECO:0000259" key="8">
    <source>
        <dbReference type="Pfam" id="PF21282"/>
    </source>
</evidence>
<evidence type="ECO:0000259" key="7">
    <source>
        <dbReference type="Pfam" id="PF12859"/>
    </source>
</evidence>
<dbReference type="FunFam" id="1.25.10.10:FF:000217">
    <property type="entry name" value="20S cyclosome subunit (APC1/BimE)"/>
    <property type="match status" value="1"/>
</dbReference>
<gene>
    <name evidence="9" type="ORF">EX30DRAFT_396449</name>
</gene>
<dbReference type="GO" id="GO:0007091">
    <property type="term" value="P:metaphase/anaphase transition of mitotic cell cycle"/>
    <property type="evidence" value="ECO:0007669"/>
    <property type="project" value="TreeGrafter"/>
</dbReference>